<name>A0A6J7WFN5_9CAUD</name>
<dbReference type="EMBL" id="LR798209">
    <property type="protein sequence ID" value="CAB5187492.1"/>
    <property type="molecule type" value="Genomic_DNA"/>
</dbReference>
<evidence type="ECO:0000313" key="1">
    <source>
        <dbReference type="EMBL" id="CAB5187492.1"/>
    </source>
</evidence>
<accession>A0A6J7WFN5</accession>
<proteinExistence type="predicted"/>
<protein>
    <submittedName>
        <fullName evidence="1">Uncharacterized protein</fullName>
    </submittedName>
</protein>
<sequence length="87" mass="10171">MALGEILETFLTTNKFDNSKREIGFVIGMRDDEVNFYAWVQNTRRVNGEWKEFGVRQRSKCFSSQQQATTWAYVEAGKRISKVLKTK</sequence>
<gene>
    <name evidence="1" type="ORF">UFOVP159_54</name>
</gene>
<organism evidence="1">
    <name type="scientific">uncultured Caudovirales phage</name>
    <dbReference type="NCBI Taxonomy" id="2100421"/>
    <lineage>
        <taxon>Viruses</taxon>
        <taxon>Duplodnaviria</taxon>
        <taxon>Heunggongvirae</taxon>
        <taxon>Uroviricota</taxon>
        <taxon>Caudoviricetes</taxon>
        <taxon>Peduoviridae</taxon>
        <taxon>Maltschvirus</taxon>
        <taxon>Maltschvirus maltsch</taxon>
    </lineage>
</organism>
<reference evidence="1" key="1">
    <citation type="submission" date="2020-05" db="EMBL/GenBank/DDBJ databases">
        <authorList>
            <person name="Chiriac C."/>
            <person name="Salcher M."/>
            <person name="Ghai R."/>
            <person name="Kavagutti S V."/>
        </authorList>
    </citation>
    <scope>NUCLEOTIDE SEQUENCE</scope>
</reference>